<dbReference type="STRING" id="35722.A0A0B7N699"/>
<protein>
    <submittedName>
        <fullName evidence="1">Uncharacterized protein</fullName>
    </submittedName>
</protein>
<evidence type="ECO:0000313" key="2">
    <source>
        <dbReference type="Proteomes" id="UP000054107"/>
    </source>
</evidence>
<reference evidence="1 2" key="1">
    <citation type="submission" date="2014-09" db="EMBL/GenBank/DDBJ databases">
        <authorList>
            <person name="Ellenberger Sabrina"/>
        </authorList>
    </citation>
    <scope>NUCLEOTIDE SEQUENCE [LARGE SCALE GENOMIC DNA]</scope>
    <source>
        <strain evidence="1 2">CBS 412.66</strain>
    </source>
</reference>
<accession>A0A0B7N699</accession>
<sequence>MIFEIAMRIFLQLHIKSPVEEKEDPGYQRPLMRYHVSPEEEALCKSVFDLFSLPHRMFLKQKEIPSLHQSILGTPIFHAFDHSMHCQCDFNLRYLTGAGLNDGEGIERFWSEFAELTRLTRNMPEANRSLTPFCAVQHQGKKKIFALELQTVIRAEILQNGDNVLQLRETWEEYAAAQRVFGDMLATLPFGCVNFFFLPMRARTERGLETLEQFQIAISLETKYQEKYLKMSTSKIDVDPSFKDGKCLLLSNYRF</sequence>
<gene>
    <name evidence="1" type="primary">PARPA_08003.1 scaffold 31073</name>
</gene>
<dbReference type="Proteomes" id="UP000054107">
    <property type="component" value="Unassembled WGS sequence"/>
</dbReference>
<dbReference type="PANTHER" id="PTHR33096">
    <property type="entry name" value="CXC2 DOMAIN-CONTAINING PROTEIN"/>
    <property type="match status" value="1"/>
</dbReference>
<dbReference type="AlphaFoldDB" id="A0A0B7N699"/>
<dbReference type="PANTHER" id="PTHR33096:SF1">
    <property type="entry name" value="CXC1-LIKE CYSTEINE CLUSTER ASSOCIATED WITH KDZ TRANSPOSASES DOMAIN-CONTAINING PROTEIN"/>
    <property type="match status" value="1"/>
</dbReference>
<dbReference type="InterPro" id="IPR040521">
    <property type="entry name" value="KDZ"/>
</dbReference>
<name>A0A0B7N699_9FUNG</name>
<dbReference type="EMBL" id="LN730558">
    <property type="protein sequence ID" value="CEP13868.1"/>
    <property type="molecule type" value="Genomic_DNA"/>
</dbReference>
<evidence type="ECO:0000313" key="1">
    <source>
        <dbReference type="EMBL" id="CEP13868.1"/>
    </source>
</evidence>
<dbReference type="OrthoDB" id="2505730at2759"/>
<keyword evidence="2" id="KW-1185">Reference proteome</keyword>
<dbReference type="Pfam" id="PF18758">
    <property type="entry name" value="KDZ"/>
    <property type="match status" value="1"/>
</dbReference>
<organism evidence="1 2">
    <name type="scientific">Parasitella parasitica</name>
    <dbReference type="NCBI Taxonomy" id="35722"/>
    <lineage>
        <taxon>Eukaryota</taxon>
        <taxon>Fungi</taxon>
        <taxon>Fungi incertae sedis</taxon>
        <taxon>Mucoromycota</taxon>
        <taxon>Mucoromycotina</taxon>
        <taxon>Mucoromycetes</taxon>
        <taxon>Mucorales</taxon>
        <taxon>Mucorineae</taxon>
        <taxon>Mucoraceae</taxon>
        <taxon>Parasitella</taxon>
    </lineage>
</organism>
<proteinExistence type="predicted"/>